<dbReference type="GO" id="GO:0005524">
    <property type="term" value="F:ATP binding"/>
    <property type="evidence" value="ECO:0007669"/>
    <property type="project" value="UniProtKB-KW"/>
</dbReference>
<evidence type="ECO:0000256" key="3">
    <source>
        <dbReference type="ARBA" id="ARBA00022840"/>
    </source>
</evidence>
<organism evidence="5 6">
    <name type="scientific">Hydrogenivirga caldilitoris</name>
    <dbReference type="NCBI Taxonomy" id="246264"/>
    <lineage>
        <taxon>Bacteria</taxon>
        <taxon>Pseudomonadati</taxon>
        <taxon>Aquificota</taxon>
        <taxon>Aquificia</taxon>
        <taxon>Aquificales</taxon>
        <taxon>Aquificaceae</taxon>
        <taxon>Hydrogenivirga</taxon>
    </lineage>
</organism>
<dbReference type="GO" id="GO:0055085">
    <property type="term" value="P:transmembrane transport"/>
    <property type="evidence" value="ECO:0007669"/>
    <property type="project" value="UniProtKB-ARBA"/>
</dbReference>
<comment type="caution">
    <text evidence="5">The sequence shown here is derived from an EMBL/GenBank/DDBJ whole genome shotgun (WGS) entry which is preliminary data.</text>
</comment>
<evidence type="ECO:0000259" key="4">
    <source>
        <dbReference type="PROSITE" id="PS50893"/>
    </source>
</evidence>
<dbReference type="RefSeq" id="WP_121010575.1">
    <property type="nucleotide sequence ID" value="NZ_RCCJ01000001.1"/>
</dbReference>
<proteinExistence type="predicted"/>
<dbReference type="Proteomes" id="UP000267841">
    <property type="component" value="Unassembled WGS sequence"/>
</dbReference>
<protein>
    <submittedName>
        <fullName evidence="5">Peptide/nickel transport system ATP-binding protein</fullName>
    </submittedName>
</protein>
<dbReference type="SMART" id="SM00382">
    <property type="entry name" value="AAA"/>
    <property type="match status" value="1"/>
</dbReference>
<sequence>MDTLIETRNLTKTYRLKRGLFGKEDIYALKDVSLSVRRSEILGVVGESGSGKSTLGKLILRLEKPSSGEVVFMGKDAFKIGKEYTKEVSVVFQDPRSSLNPRMRVKEIIEEPLIVHGVKNRKDILEEVLQKVQLPLEFLNRKPDDLSGGQRQRVAIARAIALKPKLIVADEPTASLDMSVQQEILKLFENLKHQGIAFLFITHDIRVIDKIADRVAVIYGGMLMELGHKEEILSNPLHPYTRFLLSNVPVKHPKFRREEDFKEVEYTVPQEGCPFAPRCPDYMQECSKSVRRSEFNGRLVSCNLY</sequence>
<evidence type="ECO:0000256" key="2">
    <source>
        <dbReference type="ARBA" id="ARBA00022741"/>
    </source>
</evidence>
<dbReference type="CDD" id="cd03257">
    <property type="entry name" value="ABC_NikE_OppD_transporters"/>
    <property type="match status" value="1"/>
</dbReference>
<keyword evidence="1" id="KW-0813">Transport</keyword>
<dbReference type="PROSITE" id="PS50893">
    <property type="entry name" value="ABC_TRANSPORTER_2"/>
    <property type="match status" value="1"/>
</dbReference>
<dbReference type="InterPro" id="IPR017871">
    <property type="entry name" value="ABC_transporter-like_CS"/>
</dbReference>
<reference evidence="5 6" key="1">
    <citation type="submission" date="2018-10" db="EMBL/GenBank/DDBJ databases">
        <title>Genomic Encyclopedia of Archaeal and Bacterial Type Strains, Phase II (KMG-II): from individual species to whole genera.</title>
        <authorList>
            <person name="Goeker M."/>
        </authorList>
    </citation>
    <scope>NUCLEOTIDE SEQUENCE [LARGE SCALE GENOMIC DNA]</scope>
    <source>
        <strain evidence="5 6">DSM 16510</strain>
    </source>
</reference>
<dbReference type="SUPFAM" id="SSF52540">
    <property type="entry name" value="P-loop containing nucleoside triphosphate hydrolases"/>
    <property type="match status" value="1"/>
</dbReference>
<feature type="domain" description="ABC transporter" evidence="4">
    <location>
        <begin position="5"/>
        <end position="245"/>
    </location>
</feature>
<dbReference type="NCBIfam" id="TIGR01727">
    <property type="entry name" value="oligo_HPY"/>
    <property type="match status" value="1"/>
</dbReference>
<dbReference type="PROSITE" id="PS00211">
    <property type="entry name" value="ABC_TRANSPORTER_1"/>
    <property type="match status" value="1"/>
</dbReference>
<gene>
    <name evidence="5" type="ORF">BCF55_0900</name>
</gene>
<keyword evidence="3 5" id="KW-0067">ATP-binding</keyword>
<dbReference type="InterPro" id="IPR013563">
    <property type="entry name" value="Oligopep_ABC_C"/>
</dbReference>
<dbReference type="PANTHER" id="PTHR43776:SF8">
    <property type="entry name" value="ABC TRANSPORTER, ATP-BINDING PROTEIN"/>
    <property type="match status" value="1"/>
</dbReference>
<evidence type="ECO:0000313" key="5">
    <source>
        <dbReference type="EMBL" id="RLJ70623.1"/>
    </source>
</evidence>
<keyword evidence="2" id="KW-0547">Nucleotide-binding</keyword>
<evidence type="ECO:0000313" key="6">
    <source>
        <dbReference type="Proteomes" id="UP000267841"/>
    </source>
</evidence>
<dbReference type="InterPro" id="IPR003439">
    <property type="entry name" value="ABC_transporter-like_ATP-bd"/>
</dbReference>
<dbReference type="GO" id="GO:0015833">
    <property type="term" value="P:peptide transport"/>
    <property type="evidence" value="ECO:0007669"/>
    <property type="project" value="InterPro"/>
</dbReference>
<keyword evidence="6" id="KW-1185">Reference proteome</keyword>
<dbReference type="AlphaFoldDB" id="A0A497XUQ8"/>
<accession>A0A497XUQ8</accession>
<dbReference type="PANTHER" id="PTHR43776">
    <property type="entry name" value="TRANSPORT ATP-BINDING PROTEIN"/>
    <property type="match status" value="1"/>
</dbReference>
<dbReference type="Gene3D" id="3.40.50.300">
    <property type="entry name" value="P-loop containing nucleotide triphosphate hydrolases"/>
    <property type="match status" value="1"/>
</dbReference>
<dbReference type="Pfam" id="PF00005">
    <property type="entry name" value="ABC_tran"/>
    <property type="match status" value="1"/>
</dbReference>
<evidence type="ECO:0000256" key="1">
    <source>
        <dbReference type="ARBA" id="ARBA00022448"/>
    </source>
</evidence>
<dbReference type="GO" id="GO:0016887">
    <property type="term" value="F:ATP hydrolysis activity"/>
    <property type="evidence" value="ECO:0007669"/>
    <property type="project" value="InterPro"/>
</dbReference>
<name>A0A497XUQ8_9AQUI</name>
<dbReference type="OrthoDB" id="9806285at2"/>
<dbReference type="Pfam" id="PF08352">
    <property type="entry name" value="oligo_HPY"/>
    <property type="match status" value="1"/>
</dbReference>
<dbReference type="InterPro" id="IPR027417">
    <property type="entry name" value="P-loop_NTPase"/>
</dbReference>
<dbReference type="EMBL" id="RCCJ01000001">
    <property type="protein sequence ID" value="RLJ70623.1"/>
    <property type="molecule type" value="Genomic_DNA"/>
</dbReference>
<dbReference type="InterPro" id="IPR050319">
    <property type="entry name" value="ABC_transp_ATP-bind"/>
</dbReference>
<dbReference type="InterPro" id="IPR003593">
    <property type="entry name" value="AAA+_ATPase"/>
</dbReference>